<organism evidence="8 9">
    <name type="scientific">Vitrella brassicaformis (strain CCMP3155)</name>
    <dbReference type="NCBI Taxonomy" id="1169540"/>
    <lineage>
        <taxon>Eukaryota</taxon>
        <taxon>Sar</taxon>
        <taxon>Alveolata</taxon>
        <taxon>Colpodellida</taxon>
        <taxon>Vitrellaceae</taxon>
        <taxon>Vitrella</taxon>
    </lineage>
</organism>
<evidence type="ECO:0000256" key="2">
    <source>
        <dbReference type="ARBA" id="ARBA00022692"/>
    </source>
</evidence>
<dbReference type="GO" id="GO:0022857">
    <property type="term" value="F:transmembrane transporter activity"/>
    <property type="evidence" value="ECO:0007669"/>
    <property type="project" value="InterPro"/>
</dbReference>
<feature type="transmembrane region" description="Helical" evidence="6">
    <location>
        <begin position="241"/>
        <end position="261"/>
    </location>
</feature>
<gene>
    <name evidence="8" type="ORF">Vbra_11115</name>
</gene>
<dbReference type="STRING" id="1169540.A0A0G4EA99"/>
<dbReference type="InterPro" id="IPR020846">
    <property type="entry name" value="MFS_dom"/>
</dbReference>
<keyword evidence="2 6" id="KW-0812">Transmembrane</keyword>
<feature type="transmembrane region" description="Helical" evidence="6">
    <location>
        <begin position="178"/>
        <end position="199"/>
    </location>
</feature>
<evidence type="ECO:0000256" key="5">
    <source>
        <dbReference type="SAM" id="MobiDB-lite"/>
    </source>
</evidence>
<feature type="transmembrane region" description="Helical" evidence="6">
    <location>
        <begin position="434"/>
        <end position="458"/>
    </location>
</feature>
<feature type="transmembrane region" description="Helical" evidence="6">
    <location>
        <begin position="470"/>
        <end position="492"/>
    </location>
</feature>
<feature type="compositionally biased region" description="Gly residues" evidence="5">
    <location>
        <begin position="373"/>
        <end position="390"/>
    </location>
</feature>
<dbReference type="PANTHER" id="PTHR43184:SF12">
    <property type="entry name" value="SUGAR PHOSPHATE EXCHANGER 3"/>
    <property type="match status" value="1"/>
</dbReference>
<dbReference type="AlphaFoldDB" id="A0A0G4EA99"/>
<protein>
    <recommendedName>
        <fullName evidence="7">Major facilitator superfamily (MFS) profile domain-containing protein</fullName>
    </recommendedName>
</protein>
<keyword evidence="9" id="KW-1185">Reference proteome</keyword>
<evidence type="ECO:0000256" key="4">
    <source>
        <dbReference type="ARBA" id="ARBA00023136"/>
    </source>
</evidence>
<keyword evidence="4 6" id="KW-0472">Membrane</keyword>
<dbReference type="PROSITE" id="PS50850">
    <property type="entry name" value="MFS"/>
    <property type="match status" value="1"/>
</dbReference>
<dbReference type="Pfam" id="PF07690">
    <property type="entry name" value="MFS_1"/>
    <property type="match status" value="1"/>
</dbReference>
<name>A0A0G4EA99_VITBC</name>
<dbReference type="InParanoid" id="A0A0G4EA99"/>
<feature type="domain" description="Major facilitator superfamily (MFS) profile" evidence="7">
    <location>
        <begin position="79"/>
        <end position="621"/>
    </location>
</feature>
<dbReference type="Proteomes" id="UP000041254">
    <property type="component" value="Unassembled WGS sequence"/>
</dbReference>
<dbReference type="Gene3D" id="1.20.1250.20">
    <property type="entry name" value="MFS general substrate transporter like domains"/>
    <property type="match status" value="2"/>
</dbReference>
<dbReference type="VEuPathDB" id="CryptoDB:Vbra_11115"/>
<dbReference type="InterPro" id="IPR036259">
    <property type="entry name" value="MFS_trans_sf"/>
</dbReference>
<feature type="region of interest" description="Disordered" evidence="5">
    <location>
        <begin position="35"/>
        <end position="69"/>
    </location>
</feature>
<feature type="region of interest" description="Disordered" evidence="5">
    <location>
        <begin position="281"/>
        <end position="414"/>
    </location>
</feature>
<dbReference type="PANTHER" id="PTHR43184">
    <property type="entry name" value="MAJOR FACILITATOR SUPERFAMILY TRANSPORTER 16, ISOFORM B"/>
    <property type="match status" value="1"/>
</dbReference>
<sequence length="636" mass="65987">MTKPPSALQSSLNWLQEMAQNPLSLVLQRAPRGFAALPTTDGGDDMEGGKEGAAKEATSNSQPQPQQPAAVKAFDPRAIVRHSQLLLFTLTYTSYAVLYSTRKPFSVVKTHIQNELGVSRFQLGTIDTAFLTAYALGQMFIPSLADRWGLRNVLFLAYAGSAVCCFIFAGTHNEKVLAYAWLGNGLLHAAAFPLFVKALSPWYSPTTRGSVLGVWTTSQQIGAMVATALAAFVAQHFGWRMAFYMPALVVAACGFALYSLLLEAPSPALAAVIATGAEKVAPAPSANDKGSPKAADDTANGDSRTSPRRMTVSSMASTSGGSEASDDHVVASSVGHRGPKAKMDAAAGKGNGEGNGVNVKTAGEERTESPKVVGGGSPGGGGAAGTGEGPGSAPTDAKSTSGSGEGANGGTHVVTTGAPVRRTFTFWDIVRMPYLLHVAGAYFFVKLIRYTLLFWLPYFLTQHLEYEASIAGYSSMMFDIGGIGGAIFTGYLSDHIMQGKRLQAAATMCLATATAILFFAYSTHIGFSAICFAMLVVGFTVAGPDSVLGAAAAQDLCEKSGLGLGALSTAAGVVNGMGSSGAVVQGYLTASISEALGWDSLFGVLCVMAVVSVLLLAPPMLADGRLRHRGGPAMNV</sequence>
<evidence type="ECO:0000313" key="8">
    <source>
        <dbReference type="EMBL" id="CEL92878.1"/>
    </source>
</evidence>
<feature type="transmembrane region" description="Helical" evidence="6">
    <location>
        <begin position="153"/>
        <end position="172"/>
    </location>
</feature>
<evidence type="ECO:0000313" key="9">
    <source>
        <dbReference type="Proteomes" id="UP000041254"/>
    </source>
</evidence>
<evidence type="ECO:0000256" key="6">
    <source>
        <dbReference type="SAM" id="Phobius"/>
    </source>
</evidence>
<feature type="transmembrane region" description="Helical" evidence="6">
    <location>
        <begin position="600"/>
        <end position="621"/>
    </location>
</feature>
<evidence type="ECO:0000256" key="1">
    <source>
        <dbReference type="ARBA" id="ARBA00004141"/>
    </source>
</evidence>
<dbReference type="OMA" id="FKQYQAM"/>
<dbReference type="InterPro" id="IPR011701">
    <property type="entry name" value="MFS"/>
</dbReference>
<feature type="compositionally biased region" description="Polar residues" evidence="5">
    <location>
        <begin position="311"/>
        <end position="322"/>
    </location>
</feature>
<proteinExistence type="predicted"/>
<dbReference type="PhylomeDB" id="A0A0G4EA99"/>
<dbReference type="SUPFAM" id="SSF103473">
    <property type="entry name" value="MFS general substrate transporter"/>
    <property type="match status" value="1"/>
</dbReference>
<evidence type="ECO:0000259" key="7">
    <source>
        <dbReference type="PROSITE" id="PS50850"/>
    </source>
</evidence>
<dbReference type="GO" id="GO:0016020">
    <property type="term" value="C:membrane"/>
    <property type="evidence" value="ECO:0007669"/>
    <property type="project" value="UniProtKB-SubCell"/>
</dbReference>
<feature type="transmembrane region" description="Helical" evidence="6">
    <location>
        <begin position="211"/>
        <end position="235"/>
    </location>
</feature>
<accession>A0A0G4EA99</accession>
<dbReference type="EMBL" id="CDMY01000117">
    <property type="protein sequence ID" value="CEL92878.1"/>
    <property type="molecule type" value="Genomic_DNA"/>
</dbReference>
<keyword evidence="3 6" id="KW-1133">Transmembrane helix</keyword>
<evidence type="ECO:0000256" key="3">
    <source>
        <dbReference type="ARBA" id="ARBA00022989"/>
    </source>
</evidence>
<reference evidence="8 9" key="1">
    <citation type="submission" date="2014-11" db="EMBL/GenBank/DDBJ databases">
        <authorList>
            <person name="Zhu J."/>
            <person name="Qi W."/>
            <person name="Song R."/>
        </authorList>
    </citation>
    <scope>NUCLEOTIDE SEQUENCE [LARGE SCALE GENOMIC DNA]</scope>
</reference>
<dbReference type="OrthoDB" id="342060at2759"/>
<comment type="subcellular location">
    <subcellularLocation>
        <location evidence="1">Membrane</location>
        <topology evidence="1">Multi-pass membrane protein</topology>
    </subcellularLocation>
</comment>